<name>A0A2N9H8I0_FAGSY</name>
<feature type="transmembrane region" description="Helical" evidence="1">
    <location>
        <begin position="178"/>
        <end position="204"/>
    </location>
</feature>
<feature type="transmembrane region" description="Helical" evidence="1">
    <location>
        <begin position="78"/>
        <end position="108"/>
    </location>
</feature>
<protein>
    <submittedName>
        <fullName evidence="2">Uncharacterized protein</fullName>
    </submittedName>
</protein>
<dbReference type="InterPro" id="IPR040229">
    <property type="entry name" value="At3g27390-like"/>
</dbReference>
<reference evidence="2" key="1">
    <citation type="submission" date="2018-02" db="EMBL/GenBank/DDBJ databases">
        <authorList>
            <person name="Cohen D.B."/>
            <person name="Kent A.D."/>
        </authorList>
    </citation>
    <scope>NUCLEOTIDE SEQUENCE</scope>
</reference>
<dbReference type="PANTHER" id="PTHR31133">
    <property type="entry name" value="MEMBRANE PROTEIN"/>
    <property type="match status" value="1"/>
</dbReference>
<proteinExistence type="predicted"/>
<evidence type="ECO:0000313" key="2">
    <source>
        <dbReference type="EMBL" id="SPD08073.1"/>
    </source>
</evidence>
<sequence length="544" mass="60838">MDLPFSFSGWLRILYVGFAFCAALCLGALKGILVGPIAGLILVIGNVGVILGLFPAHVAWTVYSLIKTDRFDAPLKVAILVGLPVLFGIWLGLSIAGSFLVGVGYGFFTPWVSAFEAFRQENESNKFLHCIVDGTWGTIKGSCTVVRDFADICYHSYPLYLEELRDPGSNELRNLRLIHVPACIIAGLMGLMVDIPLYIAIAVVKSPYMLFKGWFRLIHDLISREGPFLETACIPIAGLMILLWPLFVVACILLALFSSIFIGLYASVIVYQERSFRRGLAYVIAMVAEFDEYTNDWLYLREGTVLPKGNHVGVGKTSSVSTEAPAMLMPSLAHSRSVAEAIQEVKVVQIWESIMKYCEMRGKELLDAGVITTADFYEWLQAKNSDEAAMISVGLPCYSFLQTLLNSIKANSRGLLLFDGVEVTHFNRPKDKLLDWFFNPIMVLKEQIRVIKLEEDEVRYLEKEVLFGSNTQRKEAWHNGSLAPQDALRAAQIQGISRRMIGMIRSLSKFPTFRRRFRQIVKVLVAYSVEMDHSNTSLRSVASV</sequence>
<keyword evidence="1" id="KW-0812">Transmembrane</keyword>
<keyword evidence="1" id="KW-0472">Membrane</keyword>
<evidence type="ECO:0000256" key="1">
    <source>
        <dbReference type="SAM" id="Phobius"/>
    </source>
</evidence>
<keyword evidence="1" id="KW-1133">Transmembrane helix</keyword>
<gene>
    <name evidence="2" type="ORF">FSB_LOCUS35955</name>
</gene>
<accession>A0A2N9H8I0</accession>
<organism evidence="2">
    <name type="scientific">Fagus sylvatica</name>
    <name type="common">Beechnut</name>
    <dbReference type="NCBI Taxonomy" id="28930"/>
    <lineage>
        <taxon>Eukaryota</taxon>
        <taxon>Viridiplantae</taxon>
        <taxon>Streptophyta</taxon>
        <taxon>Embryophyta</taxon>
        <taxon>Tracheophyta</taxon>
        <taxon>Spermatophyta</taxon>
        <taxon>Magnoliopsida</taxon>
        <taxon>eudicotyledons</taxon>
        <taxon>Gunneridae</taxon>
        <taxon>Pentapetalae</taxon>
        <taxon>rosids</taxon>
        <taxon>fabids</taxon>
        <taxon>Fagales</taxon>
        <taxon>Fagaceae</taxon>
        <taxon>Fagus</taxon>
    </lineage>
</organism>
<dbReference type="PANTHER" id="PTHR31133:SF12">
    <property type="entry name" value="MEMBRANE PROTEIN"/>
    <property type="match status" value="1"/>
</dbReference>
<feature type="transmembrane region" description="Helical" evidence="1">
    <location>
        <begin position="12"/>
        <end position="33"/>
    </location>
</feature>
<dbReference type="EMBL" id="OIVN01003001">
    <property type="protein sequence ID" value="SPD08073.1"/>
    <property type="molecule type" value="Genomic_DNA"/>
</dbReference>
<feature type="transmembrane region" description="Helical" evidence="1">
    <location>
        <begin position="39"/>
        <end position="66"/>
    </location>
</feature>
<dbReference type="AlphaFoldDB" id="A0A2N9H8I0"/>
<feature type="transmembrane region" description="Helical" evidence="1">
    <location>
        <begin position="252"/>
        <end position="271"/>
    </location>
</feature>